<dbReference type="Gene3D" id="3.40.50.1000">
    <property type="entry name" value="HAD superfamily/HAD-like"/>
    <property type="match status" value="1"/>
</dbReference>
<dbReference type="InterPro" id="IPR004446">
    <property type="entry name" value="Heptose_bisP_phosphatase"/>
</dbReference>
<dbReference type="Gene3D" id="3.90.550.10">
    <property type="entry name" value="Spore Coat Polysaccharide Biosynthesis Protein SpsA, Chain A"/>
    <property type="match status" value="1"/>
</dbReference>
<dbReference type="InterPro" id="IPR006549">
    <property type="entry name" value="HAD-SF_hydro_IIIA"/>
</dbReference>
<comment type="caution">
    <text evidence="9">The sequence shown here is derived from an EMBL/GenBank/DDBJ whole genome shotgun (WGS) entry which is preliminary data.</text>
</comment>
<dbReference type="InterPro" id="IPR023214">
    <property type="entry name" value="HAD_sf"/>
</dbReference>
<dbReference type="InterPro" id="IPR006439">
    <property type="entry name" value="HAD-SF_hydro_IA"/>
</dbReference>
<dbReference type="PANTHER" id="PTHR42891">
    <property type="entry name" value="D-GLYCERO-BETA-D-MANNO-HEPTOSE-1,7-BISPHOSPHATE 7-PHOSPHATASE"/>
    <property type="match status" value="1"/>
</dbReference>
<evidence type="ECO:0000256" key="2">
    <source>
        <dbReference type="ARBA" id="ARBA00005628"/>
    </source>
</evidence>
<dbReference type="InterPro" id="IPR029044">
    <property type="entry name" value="Nucleotide-diphossugar_trans"/>
</dbReference>
<dbReference type="EMBL" id="PVNH01000004">
    <property type="protein sequence ID" value="PRX48602.1"/>
    <property type="molecule type" value="Genomic_DNA"/>
</dbReference>
<dbReference type="GO" id="GO:0046872">
    <property type="term" value="F:metal ion binding"/>
    <property type="evidence" value="ECO:0007669"/>
    <property type="project" value="UniProtKB-KW"/>
</dbReference>
<keyword evidence="3" id="KW-0963">Cytoplasm</keyword>
<dbReference type="InterPro" id="IPR006543">
    <property type="entry name" value="Histidinol-phos"/>
</dbReference>
<dbReference type="InterPro" id="IPR001173">
    <property type="entry name" value="Glyco_trans_2-like"/>
</dbReference>
<keyword evidence="10" id="KW-1185">Reference proteome</keyword>
<dbReference type="AlphaFoldDB" id="A0A2T0LX54"/>
<evidence type="ECO:0000256" key="3">
    <source>
        <dbReference type="ARBA" id="ARBA00022490"/>
    </source>
</evidence>
<evidence type="ECO:0000256" key="6">
    <source>
        <dbReference type="ARBA" id="ARBA00023277"/>
    </source>
</evidence>
<evidence type="ECO:0000313" key="9">
    <source>
        <dbReference type="EMBL" id="PRX48602.1"/>
    </source>
</evidence>
<dbReference type="InterPro" id="IPR036412">
    <property type="entry name" value="HAD-like_sf"/>
</dbReference>
<name>A0A2T0LX54_9PSEU</name>
<dbReference type="Pfam" id="PF13242">
    <property type="entry name" value="Hydrolase_like"/>
    <property type="match status" value="1"/>
</dbReference>
<keyword evidence="5 9" id="KW-0378">Hydrolase</keyword>
<comment type="subcellular location">
    <subcellularLocation>
        <location evidence="1">Cytoplasm</location>
    </subcellularLocation>
</comment>
<dbReference type="GO" id="GO:0016791">
    <property type="term" value="F:phosphatase activity"/>
    <property type="evidence" value="ECO:0007669"/>
    <property type="project" value="InterPro"/>
</dbReference>
<keyword evidence="6" id="KW-0119">Carbohydrate metabolism</keyword>
<evidence type="ECO:0000256" key="7">
    <source>
        <dbReference type="ARBA" id="ARBA00031828"/>
    </source>
</evidence>
<evidence type="ECO:0000259" key="8">
    <source>
        <dbReference type="Pfam" id="PF00535"/>
    </source>
</evidence>
<comment type="similarity">
    <text evidence="2">Belongs to the GmhB family.</text>
</comment>
<organism evidence="9 10">
    <name type="scientific">Prauserella shujinwangii</name>
    <dbReference type="NCBI Taxonomy" id="1453103"/>
    <lineage>
        <taxon>Bacteria</taxon>
        <taxon>Bacillati</taxon>
        <taxon>Actinomycetota</taxon>
        <taxon>Actinomycetes</taxon>
        <taxon>Pseudonocardiales</taxon>
        <taxon>Pseudonocardiaceae</taxon>
        <taxon>Prauserella</taxon>
    </lineage>
</organism>
<dbReference type="Proteomes" id="UP000238362">
    <property type="component" value="Unassembled WGS sequence"/>
</dbReference>
<keyword evidence="4" id="KW-0479">Metal-binding</keyword>
<gene>
    <name evidence="9" type="ORF">B0I33_104419</name>
</gene>
<dbReference type="OrthoDB" id="9781367at2"/>
<dbReference type="SUPFAM" id="SSF56784">
    <property type="entry name" value="HAD-like"/>
    <property type="match status" value="1"/>
</dbReference>
<evidence type="ECO:0000256" key="1">
    <source>
        <dbReference type="ARBA" id="ARBA00004496"/>
    </source>
</evidence>
<proteinExistence type="inferred from homology"/>
<dbReference type="PANTHER" id="PTHR42891:SF1">
    <property type="entry name" value="D-GLYCERO-BETA-D-MANNO-HEPTOSE-1,7-BISPHOSPHATE 7-PHOSPHATASE"/>
    <property type="match status" value="1"/>
</dbReference>
<feature type="domain" description="Glycosyltransferase 2-like" evidence="8">
    <location>
        <begin position="6"/>
        <end position="116"/>
    </location>
</feature>
<reference evidence="9 10" key="1">
    <citation type="submission" date="2018-03" db="EMBL/GenBank/DDBJ databases">
        <title>Genomic Encyclopedia of Type Strains, Phase III (KMG-III): the genomes of soil and plant-associated and newly described type strains.</title>
        <authorList>
            <person name="Whitman W."/>
        </authorList>
    </citation>
    <scope>NUCLEOTIDE SEQUENCE [LARGE SCALE GENOMIC DNA]</scope>
    <source>
        <strain evidence="9 10">CGMCC 4.7125</strain>
    </source>
</reference>
<dbReference type="NCBIfam" id="TIGR01509">
    <property type="entry name" value="HAD-SF-IA-v3"/>
    <property type="match status" value="1"/>
</dbReference>
<protein>
    <recommendedName>
        <fullName evidence="7">D,D-heptose 1,7-bisphosphate phosphatase</fullName>
    </recommendedName>
</protein>
<dbReference type="SUPFAM" id="SSF53448">
    <property type="entry name" value="Nucleotide-diphospho-sugar transferases"/>
    <property type="match status" value="1"/>
</dbReference>
<dbReference type="RefSeq" id="WP_106178665.1">
    <property type="nucleotide sequence ID" value="NZ_PVNH01000004.1"/>
</dbReference>
<sequence>MSTEYTVVIPTAGRDNLAALLRALDDGAGPRPAEVIVADDRPDGGPLALPELRLPVRQVRSGGRGPAAARNTGWRAARTEWIAFLDDDVLTPPDWPRRLADDLTGLDEDVAASVARLVVPVPEGRRPTDDERATLGLTGARWITADMAYRRIALLEAGGFDERFPRAFREDADLALRVRHAGYRIAEGTRTTTHPAADGDFLASLRRQRGNADNALMRRKHGRAWRQRIGEGPGRLGTHALTTAAAAGALGLLAARRWRAATALGGLWTGLTGQFALRRILPGPRTPREIGRMLVTSALIPPAACLHRARGELRHRRPSAVLFDRDDTLIEDVPYLGDPEKVRPRRGAAEALHRLRADGALLGVVSNQSGIARGYLTPGAVRAVNARVDELLGPFQTWQVCPHGDADGCGCRKPRPGLVLRAAEQLGVEPARCVVIGDTGADVAAAAAAGAHGILVPTARTLPGEVERARREAHVAADLTEATELARGLL</sequence>
<evidence type="ECO:0000256" key="5">
    <source>
        <dbReference type="ARBA" id="ARBA00022801"/>
    </source>
</evidence>
<dbReference type="NCBIfam" id="TIGR01656">
    <property type="entry name" value="Histidinol-ppas"/>
    <property type="match status" value="1"/>
</dbReference>
<evidence type="ECO:0000256" key="4">
    <source>
        <dbReference type="ARBA" id="ARBA00022723"/>
    </source>
</evidence>
<dbReference type="Pfam" id="PF00535">
    <property type="entry name" value="Glycos_transf_2"/>
    <property type="match status" value="1"/>
</dbReference>
<dbReference type="GO" id="GO:0005737">
    <property type="term" value="C:cytoplasm"/>
    <property type="evidence" value="ECO:0007669"/>
    <property type="project" value="UniProtKB-SubCell"/>
</dbReference>
<dbReference type="GO" id="GO:0005975">
    <property type="term" value="P:carbohydrate metabolic process"/>
    <property type="evidence" value="ECO:0007669"/>
    <property type="project" value="InterPro"/>
</dbReference>
<accession>A0A2T0LX54</accession>
<evidence type="ECO:0000313" key="10">
    <source>
        <dbReference type="Proteomes" id="UP000238362"/>
    </source>
</evidence>
<dbReference type="NCBIfam" id="TIGR01662">
    <property type="entry name" value="HAD-SF-IIIA"/>
    <property type="match status" value="1"/>
</dbReference>